<dbReference type="EMBL" id="JADQDP010000001">
    <property type="protein sequence ID" value="MBF9140848.1"/>
    <property type="molecule type" value="Genomic_DNA"/>
</dbReference>
<dbReference type="PANTHER" id="PTHR47236">
    <property type="entry name" value="GENE, 32742-RELATED-RELATED"/>
    <property type="match status" value="1"/>
</dbReference>
<name>A0A931FIJ1_9BACT</name>
<reference evidence="3 4" key="1">
    <citation type="submission" date="2020-11" db="EMBL/GenBank/DDBJ databases">
        <authorList>
            <person name="Kim M.K."/>
        </authorList>
    </citation>
    <scope>NUCLEOTIDE SEQUENCE [LARGE SCALE GENOMIC DNA]</scope>
    <source>
        <strain evidence="3 4">BT439</strain>
    </source>
</reference>
<evidence type="ECO:0000313" key="3">
    <source>
        <dbReference type="EMBL" id="MBF9140848.1"/>
    </source>
</evidence>
<feature type="coiled-coil region" evidence="1">
    <location>
        <begin position="669"/>
        <end position="696"/>
    </location>
</feature>
<evidence type="ECO:0000256" key="1">
    <source>
        <dbReference type="SAM" id="Coils"/>
    </source>
</evidence>
<proteinExistence type="predicted"/>
<evidence type="ECO:0000259" key="2">
    <source>
        <dbReference type="Pfam" id="PF20155"/>
    </source>
</evidence>
<accession>A0A931FIJ1</accession>
<comment type="caution">
    <text evidence="3">The sequence shown here is derived from an EMBL/GenBank/DDBJ whole genome shotgun (WGS) entry which is preliminary data.</text>
</comment>
<evidence type="ECO:0000313" key="4">
    <source>
        <dbReference type="Proteomes" id="UP000645610"/>
    </source>
</evidence>
<dbReference type="RefSeq" id="WP_196285184.1">
    <property type="nucleotide sequence ID" value="NZ_JADQDP010000001.1"/>
</dbReference>
<dbReference type="Pfam" id="PF20155">
    <property type="entry name" value="TMP_3"/>
    <property type="match status" value="1"/>
</dbReference>
<sequence length="1281" mass="138723">MPEVSAGDLRLDLTQYLADLDKAGAAAGKLLDTVQAAGDATTAKFSQAAQAQVQFSNQLANATAEARNAQAATRSAADEVRRLSDANRELAAAQKGLGSTSAEYLRLKGLIAENTQKIKEAKFAIDENKRATEAERAAVQAVRDARREEANQTKLVTAAAKDAAAAAKQESIEVKAVAAAQREAATAAKESNAESAGGSGGGFFGGLLNKLPGLGAGLFSVGAIIDKIKEKVTQGLDDYAALSGIQNTFKAIAGSASEGAREYAFVKQRANELGLELTSTARAYTGLYAAAKESNFSVATTRDLYVGLTAAGKVLDRSQEEIRSSLVAVEQMISKGTVSSQELKLQLGNALPGAFGLAAKAAGLTTEAFTKQLATGKILASDFLPKFAAVLKEKYVNSTEDAAAGVRSNLGRINTAFQESSAKIGAFLAPAVKYVADFVSSTKRASEVTAEEQVKLEESLVAITSLNVGNSERTRLIKELQAEYPAFLGNIDAEKVSNEQLSTAIDKVSESLVNKILIQKEDEKIADQAKKTADALYKRTAAQVEITKQLAALNLERQRNINSSNGVRAINDNGSVGFGIDFRKENQGLPVDVAGQNTVDLIAQRKVAISTLSPAYERLFAAVKAYREAQVVLNTEEDKGNELTRQKALFMQALGISTAASTGALNGNAAALTKSIDALQAHRKEISDQMQALKTNDYNDGPYRAKLAAFKADLDKTDKLINELLGKQDKAAISQQKKQESLLAAYLREQQTYKELALKASEAQADDAKSASERQFQLDLTNIYEASRKLKAAKKAAGKGGELDSVQTEQENILLQGAYDAHYKRLLSIQRTYQDQQLSLAKDGDEKQLKQLDLNFEREQEKYANQAGLKKDSQLKYERERAKLLFDQEQKRLDEQQALDLAVAESAALDFTDPVKAEEVRQQGVYAVKLKYALLEVELKKRIRDNDPTTNTEKAVKDAQNAVDALQATRNKAKPFDLYRYILGKADSPELRKALDETAANVAGFYREMLQTQQQAAAQRANDATTAISELQNQLTQELQYREEGSAANVAATRAAIAEQRQIRKDALAEQREAAQAQVLLDTVTQAGNLITAISNIFAGTSKLDLLLPGAGIAAGITLSSLLVGAFAASKVAAYNQASNIGKGYFNGGFTPEGGKYEEAGTVHKGEFVANQELTRDYRPLFKALHEGQPQHIDWSDPKLAALLPDHTLPGKLREERQASIEHHYRLSMEPLQAKFDEMETRLASIDATNKRMAERWDTHPTETGFMKIDPETNSIHRINA</sequence>
<keyword evidence="1" id="KW-0175">Coiled coil</keyword>
<feature type="coiled-coil region" evidence="1">
    <location>
        <begin position="842"/>
        <end position="899"/>
    </location>
</feature>
<gene>
    <name evidence="3" type="ORF">I2I01_04335</name>
</gene>
<dbReference type="PANTHER" id="PTHR47236:SF4">
    <property type="entry name" value="GENE 9195-RELATED"/>
    <property type="match status" value="1"/>
</dbReference>
<dbReference type="Proteomes" id="UP000645610">
    <property type="component" value="Unassembled WGS sequence"/>
</dbReference>
<dbReference type="InterPro" id="IPR013491">
    <property type="entry name" value="Tape_meas_N"/>
</dbReference>
<keyword evidence="4" id="KW-1185">Reference proteome</keyword>
<protein>
    <submittedName>
        <fullName evidence="3">Tape measure protein</fullName>
    </submittedName>
</protein>
<organism evidence="3 4">
    <name type="scientific">Hymenobacter properus</name>
    <dbReference type="NCBI Taxonomy" id="2791026"/>
    <lineage>
        <taxon>Bacteria</taxon>
        <taxon>Pseudomonadati</taxon>
        <taxon>Bacteroidota</taxon>
        <taxon>Cytophagia</taxon>
        <taxon>Cytophagales</taxon>
        <taxon>Hymenobacteraceae</taxon>
        <taxon>Hymenobacter</taxon>
    </lineage>
</organism>
<dbReference type="NCBIfam" id="TIGR02675">
    <property type="entry name" value="tape_meas_nterm"/>
    <property type="match status" value="1"/>
</dbReference>
<feature type="domain" description="Tape measure protein N-terminal" evidence="2">
    <location>
        <begin position="241"/>
        <end position="420"/>
    </location>
</feature>